<evidence type="ECO:0000256" key="3">
    <source>
        <dbReference type="ARBA" id="ARBA00023002"/>
    </source>
</evidence>
<dbReference type="InterPro" id="IPR050584">
    <property type="entry name" value="Cholesterol_7-desaturase"/>
</dbReference>
<evidence type="ECO:0000256" key="4">
    <source>
        <dbReference type="ARBA" id="ARBA00023004"/>
    </source>
</evidence>
<proteinExistence type="predicted"/>
<sequence length="339" mass="39063">MNELHHWHPVLLSKFLKQKPVGIQLCGQEIALFRTKNGEIGAIEDSCPHRRMRLSNGWVEGNKLVCPYHGWNYEIDGTGHSCSTPNLRPCAKSFDVVEKYGLIWVKATGSQAQFPNIDFPDYHLVCALEHHVHVPLELLVDTNSEIEHAALGHTFFGHALSQVSEVEVKFDFSDPEVTRLAEKMPQKPLPGILEKLFSVNGSDRFFDKIEIRFSPVYKTSQLYWENEQTGQRRKEQLRSVYFFTPVNERETKWISLYYITAPRWGIFLFNLLQKPILTAIMNHEGNREKHVLEALADKRVELDGMCLGRLDQAIVENRQRIQRIYRGHKQGVAKAMAIS</sequence>
<evidence type="ECO:0000256" key="1">
    <source>
        <dbReference type="ARBA" id="ARBA00022714"/>
    </source>
</evidence>
<evidence type="ECO:0000259" key="6">
    <source>
        <dbReference type="PROSITE" id="PS51296"/>
    </source>
</evidence>
<comment type="caution">
    <text evidence="7">The sequence shown here is derived from an EMBL/GenBank/DDBJ whole genome shotgun (WGS) entry which is preliminary data.</text>
</comment>
<gene>
    <name evidence="7" type="ORF">A6770_15990</name>
</gene>
<evidence type="ECO:0000313" key="7">
    <source>
        <dbReference type="EMBL" id="RCJ35328.1"/>
    </source>
</evidence>
<dbReference type="SUPFAM" id="SSF55961">
    <property type="entry name" value="Bet v1-like"/>
    <property type="match status" value="1"/>
</dbReference>
<dbReference type="GO" id="GO:0005506">
    <property type="term" value="F:iron ion binding"/>
    <property type="evidence" value="ECO:0007669"/>
    <property type="project" value="InterPro"/>
</dbReference>
<protein>
    <recommendedName>
        <fullName evidence="6">Rieske domain-containing protein</fullName>
    </recommendedName>
</protein>
<dbReference type="PANTHER" id="PTHR21266">
    <property type="entry name" value="IRON-SULFUR DOMAIN CONTAINING PROTEIN"/>
    <property type="match status" value="1"/>
</dbReference>
<dbReference type="Gene3D" id="3.90.380.10">
    <property type="entry name" value="Naphthalene 1,2-dioxygenase Alpha Subunit, Chain A, domain 1"/>
    <property type="match status" value="1"/>
</dbReference>
<dbReference type="CDD" id="cd03469">
    <property type="entry name" value="Rieske_RO_Alpha_N"/>
    <property type="match status" value="1"/>
</dbReference>
<accession>A0A367RFM1</accession>
<dbReference type="PROSITE" id="PS00570">
    <property type="entry name" value="RING_HYDROXYL_ALPHA"/>
    <property type="match status" value="1"/>
</dbReference>
<evidence type="ECO:0000256" key="2">
    <source>
        <dbReference type="ARBA" id="ARBA00022723"/>
    </source>
</evidence>
<dbReference type="GO" id="GO:0051537">
    <property type="term" value="F:2 iron, 2 sulfur cluster binding"/>
    <property type="evidence" value="ECO:0007669"/>
    <property type="project" value="UniProtKB-KW"/>
</dbReference>
<dbReference type="GO" id="GO:0016705">
    <property type="term" value="F:oxidoreductase activity, acting on paired donors, with incorporation or reduction of molecular oxygen"/>
    <property type="evidence" value="ECO:0007669"/>
    <property type="project" value="UniProtKB-ARBA"/>
</dbReference>
<keyword evidence="8" id="KW-1185">Reference proteome</keyword>
<dbReference type="PANTHER" id="PTHR21266:SF60">
    <property type="entry name" value="3-KETOSTEROID-9-ALPHA-MONOOXYGENASE, OXYGENASE COMPONENT"/>
    <property type="match status" value="1"/>
</dbReference>
<keyword evidence="3" id="KW-0560">Oxidoreductase</keyword>
<keyword evidence="4" id="KW-0408">Iron</keyword>
<dbReference type="InterPro" id="IPR015881">
    <property type="entry name" value="ARHD_Rieske_2Fe_2S"/>
</dbReference>
<dbReference type="PROSITE" id="PS51296">
    <property type="entry name" value="RIESKE"/>
    <property type="match status" value="1"/>
</dbReference>
<dbReference type="EMBL" id="LXQD01000153">
    <property type="protein sequence ID" value="RCJ35328.1"/>
    <property type="molecule type" value="Genomic_DNA"/>
</dbReference>
<organism evidence="7 8">
    <name type="scientific">Nostoc minutum NIES-26</name>
    <dbReference type="NCBI Taxonomy" id="1844469"/>
    <lineage>
        <taxon>Bacteria</taxon>
        <taxon>Bacillati</taxon>
        <taxon>Cyanobacteriota</taxon>
        <taxon>Cyanophyceae</taxon>
        <taxon>Nostocales</taxon>
        <taxon>Nostocaceae</taxon>
        <taxon>Nostoc</taxon>
    </lineage>
</organism>
<evidence type="ECO:0000313" key="8">
    <source>
        <dbReference type="Proteomes" id="UP000252107"/>
    </source>
</evidence>
<feature type="domain" description="Rieske" evidence="6">
    <location>
        <begin position="7"/>
        <end position="105"/>
    </location>
</feature>
<evidence type="ECO:0000256" key="5">
    <source>
        <dbReference type="ARBA" id="ARBA00023014"/>
    </source>
</evidence>
<dbReference type="AlphaFoldDB" id="A0A367RFM1"/>
<dbReference type="InterPro" id="IPR036922">
    <property type="entry name" value="Rieske_2Fe-2S_sf"/>
</dbReference>
<keyword evidence="5" id="KW-0411">Iron-sulfur</keyword>
<name>A0A367RFM1_9NOSO</name>
<keyword evidence="2" id="KW-0479">Metal-binding</keyword>
<keyword evidence="1" id="KW-0001">2Fe-2S</keyword>
<dbReference type="GO" id="GO:0004497">
    <property type="term" value="F:monooxygenase activity"/>
    <property type="evidence" value="ECO:0007669"/>
    <property type="project" value="UniProtKB-ARBA"/>
</dbReference>
<dbReference type="Proteomes" id="UP000252107">
    <property type="component" value="Unassembled WGS sequence"/>
</dbReference>
<dbReference type="SUPFAM" id="SSF50022">
    <property type="entry name" value="ISP domain"/>
    <property type="match status" value="1"/>
</dbReference>
<reference evidence="7" key="1">
    <citation type="submission" date="2016-04" db="EMBL/GenBank/DDBJ databases">
        <authorList>
            <person name="Tabuchi Yagui T.R."/>
        </authorList>
    </citation>
    <scope>NUCLEOTIDE SEQUENCE [LARGE SCALE GENOMIC DNA]</scope>
    <source>
        <strain evidence="7">NIES-26</strain>
    </source>
</reference>
<dbReference type="InterPro" id="IPR017941">
    <property type="entry name" value="Rieske_2Fe-2S"/>
</dbReference>
<dbReference type="Pfam" id="PF00355">
    <property type="entry name" value="Rieske"/>
    <property type="match status" value="1"/>
</dbReference>
<dbReference type="Gene3D" id="2.102.10.10">
    <property type="entry name" value="Rieske [2Fe-2S] iron-sulphur domain"/>
    <property type="match status" value="1"/>
</dbReference>